<keyword evidence="2" id="KW-1185">Reference proteome</keyword>
<organism evidence="1 2">
    <name type="scientific">Peptococcus niger</name>
    <dbReference type="NCBI Taxonomy" id="2741"/>
    <lineage>
        <taxon>Bacteria</taxon>
        <taxon>Bacillati</taxon>
        <taxon>Bacillota</taxon>
        <taxon>Clostridia</taxon>
        <taxon>Eubacteriales</taxon>
        <taxon>Peptococcaceae</taxon>
        <taxon>Peptococcus</taxon>
    </lineage>
</organism>
<evidence type="ECO:0000313" key="2">
    <source>
        <dbReference type="Proteomes" id="UP000198995"/>
    </source>
</evidence>
<accession>A0A1G6ZY31</accession>
<dbReference type="EMBL" id="FNAF01000016">
    <property type="protein sequence ID" value="SDE06755.1"/>
    <property type="molecule type" value="Genomic_DNA"/>
</dbReference>
<gene>
    <name evidence="1" type="ORF">SAMN04489866_1168</name>
</gene>
<proteinExistence type="predicted"/>
<evidence type="ECO:0000313" key="1">
    <source>
        <dbReference type="EMBL" id="SDE06755.1"/>
    </source>
</evidence>
<reference evidence="1 2" key="1">
    <citation type="submission" date="2016-10" db="EMBL/GenBank/DDBJ databases">
        <authorList>
            <person name="de Groot N.N."/>
        </authorList>
    </citation>
    <scope>NUCLEOTIDE SEQUENCE [LARGE SCALE GENOMIC DNA]</scope>
    <source>
        <strain evidence="1 2">DSM 20475</strain>
    </source>
</reference>
<protein>
    <submittedName>
        <fullName evidence="1">Uncharacterized protein</fullName>
    </submittedName>
</protein>
<dbReference type="RefSeq" id="WP_091792357.1">
    <property type="nucleotide sequence ID" value="NZ_FNAF01000016.1"/>
</dbReference>
<sequence length="287" mass="32089">MALYAHLFHSAIPGQRDELFYLQHNRADFESIWDFPGNRRHILSAWRGHYEVIELPVENDLIDVIIYHRAEAPARPAYNAHMNGPSVWELVPQYEKADDLPAPHMHTMVMGVFSPQVQNVLPIDVPTRHVLTPDQQVEPFSAQICLLASSLELFATEAEYLTALARSESLPVIPGLIIAPTFALNRSQNNRGDYLIDHDGEWDPTDVGRRENFVMGCGQVRYAETLHIDGKPFACAIQLDTLFGGLTLWAAPEALTRRPANPGDLCYFTGNLSADCAIYQKAGGFGH</sequence>
<name>A0A1G6ZY31_PEPNI</name>
<dbReference type="Proteomes" id="UP000198995">
    <property type="component" value="Unassembled WGS sequence"/>
</dbReference>
<dbReference type="AlphaFoldDB" id="A0A1G6ZY31"/>